<comment type="caution">
    <text evidence="12">The sequence shown here is derived from an EMBL/GenBank/DDBJ whole genome shotgun (WGS) entry which is preliminary data.</text>
</comment>
<organism evidence="12 13">
    <name type="scientific">Pedobacter cryophilus</name>
    <dbReference type="NCBI Taxonomy" id="2571271"/>
    <lineage>
        <taxon>Bacteria</taxon>
        <taxon>Pseudomonadati</taxon>
        <taxon>Bacteroidota</taxon>
        <taxon>Sphingobacteriia</taxon>
        <taxon>Sphingobacteriales</taxon>
        <taxon>Sphingobacteriaceae</taxon>
        <taxon>Pedobacter</taxon>
    </lineage>
</organism>
<evidence type="ECO:0000259" key="11">
    <source>
        <dbReference type="PROSITE" id="PS51278"/>
    </source>
</evidence>
<evidence type="ECO:0000256" key="2">
    <source>
        <dbReference type="ARBA" id="ARBA00005752"/>
    </source>
</evidence>
<dbReference type="SUPFAM" id="SSF56235">
    <property type="entry name" value="N-terminal nucleophile aminohydrolases (Ntn hydrolases)"/>
    <property type="match status" value="1"/>
</dbReference>
<dbReference type="GO" id="GO:0005524">
    <property type="term" value="F:ATP binding"/>
    <property type="evidence" value="ECO:0007669"/>
    <property type="project" value="UniProtKB-KW"/>
</dbReference>
<dbReference type="Pfam" id="PF00733">
    <property type="entry name" value="Asn_synthase"/>
    <property type="match status" value="1"/>
</dbReference>
<evidence type="ECO:0000256" key="6">
    <source>
        <dbReference type="ARBA" id="ARBA00022962"/>
    </source>
</evidence>
<dbReference type="InterPro" id="IPR014729">
    <property type="entry name" value="Rossmann-like_a/b/a_fold"/>
</dbReference>
<dbReference type="InterPro" id="IPR033738">
    <property type="entry name" value="AsnB_N"/>
</dbReference>
<evidence type="ECO:0000256" key="5">
    <source>
        <dbReference type="ARBA" id="ARBA00022840"/>
    </source>
</evidence>
<dbReference type="InterPro" id="IPR029055">
    <property type="entry name" value="Ntn_hydrolases_N"/>
</dbReference>
<evidence type="ECO:0000256" key="3">
    <source>
        <dbReference type="ARBA" id="ARBA00012737"/>
    </source>
</evidence>
<dbReference type="Gene3D" id="3.40.50.620">
    <property type="entry name" value="HUPs"/>
    <property type="match status" value="1"/>
</dbReference>
<dbReference type="Pfam" id="PF13522">
    <property type="entry name" value="GATase_6"/>
    <property type="match status" value="1"/>
</dbReference>
<reference evidence="12 13" key="1">
    <citation type="submission" date="2019-04" db="EMBL/GenBank/DDBJ databases">
        <title>Pedobacter sp. AR-3-17 sp. nov., isolated from Arctic soil.</title>
        <authorList>
            <person name="Dahal R.H."/>
            <person name="Kim D.-U."/>
        </authorList>
    </citation>
    <scope>NUCLEOTIDE SEQUENCE [LARGE SCALE GENOMIC DNA]</scope>
    <source>
        <strain evidence="12 13">AR-3-17</strain>
    </source>
</reference>
<keyword evidence="8" id="KW-0061">Asparagine biosynthesis</keyword>
<keyword evidence="6 8" id="KW-0315">Glutamine amidotransferase</keyword>
<keyword evidence="8" id="KW-0028">Amino-acid biosynthesis</keyword>
<evidence type="ECO:0000256" key="4">
    <source>
        <dbReference type="ARBA" id="ARBA00022741"/>
    </source>
</evidence>
<dbReference type="InterPro" id="IPR001962">
    <property type="entry name" value="Asn_synthase"/>
</dbReference>
<dbReference type="PROSITE" id="PS51278">
    <property type="entry name" value="GATASE_TYPE_2"/>
    <property type="match status" value="1"/>
</dbReference>
<keyword evidence="13" id="KW-1185">Reference proteome</keyword>
<evidence type="ECO:0000256" key="7">
    <source>
        <dbReference type="ARBA" id="ARBA00048741"/>
    </source>
</evidence>
<evidence type="ECO:0000256" key="9">
    <source>
        <dbReference type="PIRSR" id="PIRSR001589-2"/>
    </source>
</evidence>
<evidence type="ECO:0000256" key="1">
    <source>
        <dbReference type="ARBA" id="ARBA00005187"/>
    </source>
</evidence>
<feature type="site" description="Important for beta-aspartyl-AMP intermediate formation" evidence="10">
    <location>
        <position position="355"/>
    </location>
</feature>
<proteinExistence type="inferred from homology"/>
<keyword evidence="4 9" id="KW-0547">Nucleotide-binding</keyword>
<name>A0A4U1BYG9_9SPHI</name>
<dbReference type="Proteomes" id="UP000308181">
    <property type="component" value="Unassembled WGS sequence"/>
</dbReference>
<dbReference type="GO" id="GO:0004066">
    <property type="term" value="F:asparagine synthase (glutamine-hydrolyzing) activity"/>
    <property type="evidence" value="ECO:0007669"/>
    <property type="project" value="UniProtKB-EC"/>
</dbReference>
<dbReference type="CDD" id="cd01991">
    <property type="entry name" value="Asn_synthase_B_C"/>
    <property type="match status" value="1"/>
</dbReference>
<dbReference type="AlphaFoldDB" id="A0A4U1BYG9"/>
<accession>A0A4U1BYG9</accession>
<gene>
    <name evidence="12" type="primary">asnB</name>
    <name evidence="12" type="ORF">FA046_09625</name>
</gene>
<comment type="catalytic activity">
    <reaction evidence="7">
        <text>L-aspartate + L-glutamine + ATP + H2O = L-asparagine + L-glutamate + AMP + diphosphate + H(+)</text>
        <dbReference type="Rhea" id="RHEA:12228"/>
        <dbReference type="ChEBI" id="CHEBI:15377"/>
        <dbReference type="ChEBI" id="CHEBI:15378"/>
        <dbReference type="ChEBI" id="CHEBI:29985"/>
        <dbReference type="ChEBI" id="CHEBI:29991"/>
        <dbReference type="ChEBI" id="CHEBI:30616"/>
        <dbReference type="ChEBI" id="CHEBI:33019"/>
        <dbReference type="ChEBI" id="CHEBI:58048"/>
        <dbReference type="ChEBI" id="CHEBI:58359"/>
        <dbReference type="ChEBI" id="CHEBI:456215"/>
        <dbReference type="EC" id="6.3.5.4"/>
    </reaction>
</comment>
<feature type="active site" description="For GATase activity" evidence="8">
    <location>
        <position position="2"/>
    </location>
</feature>
<keyword evidence="12" id="KW-0436">Ligase</keyword>
<protein>
    <recommendedName>
        <fullName evidence="3">asparagine synthase (glutamine-hydrolyzing)</fullName>
        <ecNumber evidence="3">6.3.5.4</ecNumber>
    </recommendedName>
</protein>
<keyword evidence="5 9" id="KW-0067">ATP-binding</keyword>
<dbReference type="PANTHER" id="PTHR43284">
    <property type="entry name" value="ASPARAGINE SYNTHETASE (GLUTAMINE-HYDROLYZING)"/>
    <property type="match status" value="1"/>
</dbReference>
<feature type="binding site" evidence="9">
    <location>
        <position position="281"/>
    </location>
    <ligand>
        <name>ATP</name>
        <dbReference type="ChEBI" id="CHEBI:30616"/>
    </ligand>
</feature>
<dbReference type="Gene3D" id="3.60.20.10">
    <property type="entry name" value="Glutamine Phosphoribosylpyrophosphate, subunit 1, domain 1"/>
    <property type="match status" value="1"/>
</dbReference>
<dbReference type="InterPro" id="IPR006426">
    <property type="entry name" value="Asn_synth_AEB"/>
</dbReference>
<feature type="binding site" evidence="9">
    <location>
        <position position="91"/>
    </location>
    <ligand>
        <name>L-glutamine</name>
        <dbReference type="ChEBI" id="CHEBI:58359"/>
    </ligand>
</feature>
<dbReference type="SUPFAM" id="SSF52402">
    <property type="entry name" value="Adenine nucleotide alpha hydrolases-like"/>
    <property type="match status" value="1"/>
</dbReference>
<dbReference type="InterPro" id="IPR051786">
    <property type="entry name" value="ASN_synthetase/amidase"/>
</dbReference>
<dbReference type="OrthoDB" id="9763290at2"/>
<dbReference type="InterPro" id="IPR017932">
    <property type="entry name" value="GATase_2_dom"/>
</dbReference>
<comment type="similarity">
    <text evidence="2">Belongs to the asparagine synthetase family.</text>
</comment>
<evidence type="ECO:0000313" key="12">
    <source>
        <dbReference type="EMBL" id="TKB97619.1"/>
    </source>
</evidence>
<dbReference type="EC" id="6.3.5.4" evidence="3"/>
<dbReference type="GO" id="GO:0005829">
    <property type="term" value="C:cytosol"/>
    <property type="evidence" value="ECO:0007669"/>
    <property type="project" value="TreeGrafter"/>
</dbReference>
<dbReference type="EMBL" id="SWBP01000003">
    <property type="protein sequence ID" value="TKB97619.1"/>
    <property type="molecule type" value="Genomic_DNA"/>
</dbReference>
<dbReference type="NCBIfam" id="TIGR01536">
    <property type="entry name" value="asn_synth_AEB"/>
    <property type="match status" value="1"/>
</dbReference>
<evidence type="ECO:0000256" key="10">
    <source>
        <dbReference type="PIRSR" id="PIRSR001589-3"/>
    </source>
</evidence>
<dbReference type="PIRSF" id="PIRSF001589">
    <property type="entry name" value="Asn_synthetase_glu-h"/>
    <property type="match status" value="1"/>
</dbReference>
<evidence type="ECO:0000256" key="8">
    <source>
        <dbReference type="PIRSR" id="PIRSR001589-1"/>
    </source>
</evidence>
<evidence type="ECO:0000313" key="13">
    <source>
        <dbReference type="Proteomes" id="UP000308181"/>
    </source>
</evidence>
<comment type="pathway">
    <text evidence="1">Amino-acid biosynthesis; L-asparagine biosynthesis; L-asparagine from L-aspartate (L-Gln route): step 1/1.</text>
</comment>
<feature type="domain" description="Glutamine amidotransferase type-2" evidence="11">
    <location>
        <begin position="2"/>
        <end position="202"/>
    </location>
</feature>
<dbReference type="RefSeq" id="WP_136826194.1">
    <property type="nucleotide sequence ID" value="NZ_SWBP01000003.1"/>
</dbReference>
<dbReference type="GO" id="GO:0006529">
    <property type="term" value="P:asparagine biosynthetic process"/>
    <property type="evidence" value="ECO:0007669"/>
    <property type="project" value="UniProtKB-KW"/>
</dbReference>
<dbReference type="CDD" id="cd00712">
    <property type="entry name" value="AsnB"/>
    <property type="match status" value="1"/>
</dbReference>
<sequence length="630" mass="72305">MCGIFGTLNLEIANQASEIFNGLAHRGPDEKGFTIKDNVELYHTRLAIQDLSPAGQQPMHHHGLSIVFNGEIYNHLELREKYQLYAESNSDTKTLLMLFERLGMKMLEELDGMFSFALYDQRQKQLFLARDRAGKKPLYTYQKDKDFAFSSELNTLYQIFKPEIDESSLSAYLYLGYHYRKATPYKAVTELENGHYLKIDTQTGKKEIVKWFDMSTCYLNRSKMSYQVALHELDQKLQTAVKRRLDSSDLDVGSFLSGGIDSGIVTAMAAMHKPSLRTFTVKIEGAYDESLLAQKVADRYKTNHTVVDISFDDLKDDIEKILINYGEPFCDSSAIPSYYVAKAAKKHVTVVLNGDGADELFGGYRRYVPYKYHDFFNAGGFSKIAAQTLLSILPVANEKKSKYNYIYRLLKFASYKDILHQYSSASSDIFVGFENQFLQKPNLTAIYEDLGRINQLHLSPLNKLLLMDFQTILFSGLLPKMDIATMAHSLEGRSPFLAKEIIEFVPGLRDDFKINCLSTKFILRDLGRKYLPAELIDQPKRGFEIPLKNWVDNQLKNIIGDYLFSNNTIYPSLIQKKFVEDLWVRKVKISEERRAKILFDVFALEVWYKNINNTNKKPAFSRTETASTLV</sequence>
<dbReference type="PANTHER" id="PTHR43284:SF1">
    <property type="entry name" value="ASPARAGINE SYNTHETASE"/>
    <property type="match status" value="1"/>
</dbReference>